<dbReference type="InterPro" id="IPR050706">
    <property type="entry name" value="Cyclic-di-GMP_PDE-like"/>
</dbReference>
<dbReference type="PANTHER" id="PTHR33121:SF76">
    <property type="entry name" value="SIGNALING PROTEIN"/>
    <property type="match status" value="1"/>
</dbReference>
<dbReference type="SUPFAM" id="SSF103190">
    <property type="entry name" value="Sensory domain-like"/>
    <property type="match status" value="1"/>
</dbReference>
<dbReference type="KEGG" id="dvl:Dvul_2479"/>
<name>A0A0H3AB13_NITV4</name>
<dbReference type="CDD" id="cd18773">
    <property type="entry name" value="PDC1_HK_sensor"/>
    <property type="match status" value="1"/>
</dbReference>
<dbReference type="Gene3D" id="3.30.450.20">
    <property type="entry name" value="PAS domain"/>
    <property type="match status" value="1"/>
</dbReference>
<proteinExistence type="predicted"/>
<dbReference type="EMBL" id="CP000527">
    <property type="protein sequence ID" value="ABM29495.1"/>
    <property type="molecule type" value="Genomic_DNA"/>
</dbReference>
<dbReference type="InterPro" id="IPR035919">
    <property type="entry name" value="EAL_sf"/>
</dbReference>
<dbReference type="GO" id="GO:0071111">
    <property type="term" value="F:cyclic-guanylate-specific phosphodiesterase activity"/>
    <property type="evidence" value="ECO:0007669"/>
    <property type="project" value="InterPro"/>
</dbReference>
<evidence type="ECO:0000313" key="2">
    <source>
        <dbReference type="EMBL" id="ABM29495.1"/>
    </source>
</evidence>
<dbReference type="Gene3D" id="3.20.20.450">
    <property type="entry name" value="EAL domain"/>
    <property type="match status" value="1"/>
</dbReference>
<evidence type="ECO:0000313" key="3">
    <source>
        <dbReference type="Proteomes" id="UP000009173"/>
    </source>
</evidence>
<dbReference type="PANTHER" id="PTHR33121">
    <property type="entry name" value="CYCLIC DI-GMP PHOSPHODIESTERASE PDEF"/>
    <property type="match status" value="1"/>
</dbReference>
<dbReference type="Pfam" id="PF00563">
    <property type="entry name" value="EAL"/>
    <property type="match status" value="1"/>
</dbReference>
<reference evidence="3" key="1">
    <citation type="journal article" date="2009" name="Environ. Microbiol.">
        <title>Contribution of mobile genetic elements to Desulfovibrio vulgaris genome plasticity.</title>
        <authorList>
            <person name="Walker C.B."/>
            <person name="Stolyar S."/>
            <person name="Chivian D."/>
            <person name="Pinel N."/>
            <person name="Gabster J.A."/>
            <person name="Dehal P.S."/>
            <person name="He Z."/>
            <person name="Yang Z.K."/>
            <person name="Yen H.C."/>
            <person name="Zhou J."/>
            <person name="Wall J.D."/>
            <person name="Hazen T.C."/>
            <person name="Arkin A.P."/>
            <person name="Stahl D.A."/>
        </authorList>
    </citation>
    <scope>NUCLEOTIDE SEQUENCE [LARGE SCALE GENOMIC DNA]</scope>
    <source>
        <strain evidence="3">DP4</strain>
    </source>
</reference>
<dbReference type="Proteomes" id="UP000009173">
    <property type="component" value="Chromosome"/>
</dbReference>
<evidence type="ECO:0000259" key="1">
    <source>
        <dbReference type="PROSITE" id="PS50883"/>
    </source>
</evidence>
<dbReference type="SUPFAM" id="SSF141868">
    <property type="entry name" value="EAL domain-like"/>
    <property type="match status" value="1"/>
</dbReference>
<organism evidence="2 3">
    <name type="scientific">Nitratidesulfovibrio vulgaris (strain DP4)</name>
    <name type="common">Desulfovibrio vulgaris</name>
    <dbReference type="NCBI Taxonomy" id="391774"/>
    <lineage>
        <taxon>Bacteria</taxon>
        <taxon>Pseudomonadati</taxon>
        <taxon>Thermodesulfobacteriota</taxon>
        <taxon>Desulfovibrionia</taxon>
        <taxon>Desulfovibrionales</taxon>
        <taxon>Desulfovibrionaceae</taxon>
        <taxon>Nitratidesulfovibrio</taxon>
    </lineage>
</organism>
<dbReference type="RefSeq" id="WP_011792879.1">
    <property type="nucleotide sequence ID" value="NC_008751.1"/>
</dbReference>
<dbReference type="CDD" id="cd01948">
    <property type="entry name" value="EAL"/>
    <property type="match status" value="1"/>
</dbReference>
<dbReference type="HOGENOM" id="CLU_015702_0_1_7"/>
<dbReference type="InterPro" id="IPR029151">
    <property type="entry name" value="Sensor-like_sf"/>
</dbReference>
<protein>
    <submittedName>
        <fullName evidence="2">Diguanylate phosphodiesterase</fullName>
    </submittedName>
</protein>
<dbReference type="AlphaFoldDB" id="A0A0H3AB13"/>
<feature type="domain" description="EAL" evidence="1">
    <location>
        <begin position="1"/>
        <end position="257"/>
    </location>
</feature>
<dbReference type="InterPro" id="IPR001633">
    <property type="entry name" value="EAL_dom"/>
</dbReference>
<sequence length="416" mass="45330">MKDTLIARKALTQGDVTPYFQPLVAIRTGRHAGFEALARGMAPGDPPGTGSISPLRLFGAAKTPAERLALDRLCRERAFAAFSDHHVAHPALLLFVNIDASLLDKDSVGSGHIEQCAKRWGIPPHNVVIEIIESAVPDDAALSRFCERHRQAGFLLALDDVGAGYSNLARIAALRPDVIKLDRDLVAGCDATFHRREVMRSLVALARRIGAVTVAEGVEREEEAATMIDLGVDMLQGYLMGHPQPVPAPREPIAALRRSMLLYAGMTLQRLRAEEQEHQRLLQLVRPLRLALEGQSPRRFGRILREALPHMPDMECLYVLDAFGSQTTDSVCRPCEGIPQRVVLYRPATRGTDHSLKEWFQPLRGGVDASVSQPYISAATGSLCITVGVRFNCAGGRSHILCVDATARHTGDGAAT</sequence>
<accession>A0A0H3AB13</accession>
<dbReference type="PROSITE" id="PS50883">
    <property type="entry name" value="EAL"/>
    <property type="match status" value="1"/>
</dbReference>
<gene>
    <name evidence="2" type="ordered locus">Dvul_2479</name>
</gene>
<dbReference type="SMART" id="SM00052">
    <property type="entry name" value="EAL"/>
    <property type="match status" value="1"/>
</dbReference>